<sequence length="271" mass="30939">MTAQKIIAGLRTIPPEASFVNDHEAIMTPSAMDNVGERDLSVEMNAPVQPTAAARFFETPEMCERMLLYLEPMDVLHAQQASVIINNTIRGSVKLQRALFYSPDQEITADHRTLRRFTYVFRPNNGERVDVVDESKRLPRANPFIFEKPDVLQFQPETFCLQPRIERVIDSSSPDLQSLAEMLLTQPPVTRIQVECRFFHASPLGLKLAREWPLYVADGIKVKDLVACAREVFAKHYEDTPWTKDVWHSVHVKVGDPDEAEDHSWQVVAGW</sequence>
<evidence type="ECO:0000313" key="1">
    <source>
        <dbReference type="EMBL" id="SMR55674.1"/>
    </source>
</evidence>
<dbReference type="EMBL" id="LT854259">
    <property type="protein sequence ID" value="SMR55674.1"/>
    <property type="molecule type" value="Genomic_DNA"/>
</dbReference>
<gene>
    <name evidence="1" type="ORF">ZT1E4_G8022</name>
</gene>
<organism evidence="1 2">
    <name type="scientific">Zymoseptoria tritici ST99CH_1E4</name>
    <dbReference type="NCBI Taxonomy" id="1276532"/>
    <lineage>
        <taxon>Eukaryota</taxon>
        <taxon>Fungi</taxon>
        <taxon>Dikarya</taxon>
        <taxon>Ascomycota</taxon>
        <taxon>Pezizomycotina</taxon>
        <taxon>Dothideomycetes</taxon>
        <taxon>Dothideomycetidae</taxon>
        <taxon>Mycosphaerellales</taxon>
        <taxon>Mycosphaerellaceae</taxon>
        <taxon>Zymoseptoria</taxon>
    </lineage>
</organism>
<reference evidence="2" key="1">
    <citation type="submission" date="2017-05" db="EMBL/GenBank/DDBJ databases">
        <authorList>
            <person name="Song R."/>
            <person name="Chenine A.L."/>
            <person name="Ruprecht R.M."/>
        </authorList>
    </citation>
    <scope>NUCLEOTIDE SEQUENCE [LARGE SCALE GENOMIC DNA]</scope>
</reference>
<accession>A0A2H1GQ12</accession>
<dbReference type="AlphaFoldDB" id="A0A2H1GQ12"/>
<proteinExistence type="predicted"/>
<dbReference type="Proteomes" id="UP000245764">
    <property type="component" value="Chromosome 7"/>
</dbReference>
<name>A0A2H1GQ12_ZYMTR</name>
<protein>
    <submittedName>
        <fullName evidence="1">Uncharacterized protein</fullName>
    </submittedName>
</protein>
<evidence type="ECO:0000313" key="2">
    <source>
        <dbReference type="Proteomes" id="UP000245764"/>
    </source>
</evidence>